<dbReference type="Pfam" id="PF18545">
    <property type="entry name" value="HalOD1"/>
    <property type="match status" value="1"/>
</dbReference>
<dbReference type="AlphaFoldDB" id="A0ABD6BTD3"/>
<dbReference type="InterPro" id="IPR040624">
    <property type="entry name" value="HalOD1"/>
</dbReference>
<sequence length="87" mass="9139">MSRTEQPVAERVLWAVAAETTTDPLELPPLSGAIDPDALDALAERMAEGEVVFTYADCEVTVTADGSVDVDSFDVSVQGPEKVSAAN</sequence>
<reference evidence="2 3" key="1">
    <citation type="journal article" date="2019" name="Int. J. Syst. Evol. Microbiol.">
        <title>The Global Catalogue of Microorganisms (GCM) 10K type strain sequencing project: providing services to taxonomists for standard genome sequencing and annotation.</title>
        <authorList>
            <consortium name="The Broad Institute Genomics Platform"/>
            <consortium name="The Broad Institute Genome Sequencing Center for Infectious Disease"/>
            <person name="Wu L."/>
            <person name="Ma J."/>
        </authorList>
    </citation>
    <scope>NUCLEOTIDE SEQUENCE [LARGE SCALE GENOMIC DNA]</scope>
    <source>
        <strain evidence="2 3">CGMCC 1.12859</strain>
    </source>
</reference>
<accession>A0ABD6BTD3</accession>
<gene>
    <name evidence="2" type="ORF">ACFSAU_07850</name>
</gene>
<dbReference type="RefSeq" id="WP_267646374.1">
    <property type="nucleotide sequence ID" value="NZ_JANHGR010000001.1"/>
</dbReference>
<comment type="caution">
    <text evidence="2">The sequence shown here is derived from an EMBL/GenBank/DDBJ whole genome shotgun (WGS) entry which is preliminary data.</text>
</comment>
<evidence type="ECO:0000313" key="3">
    <source>
        <dbReference type="Proteomes" id="UP001597139"/>
    </source>
</evidence>
<proteinExistence type="predicted"/>
<dbReference type="EMBL" id="JBHUCZ010000003">
    <property type="protein sequence ID" value="MFD1567403.1"/>
    <property type="molecule type" value="Genomic_DNA"/>
</dbReference>
<keyword evidence="3" id="KW-1185">Reference proteome</keyword>
<name>A0ABD6BTD3_9EURY</name>
<organism evidence="2 3">
    <name type="scientific">Halolamina litorea</name>
    <dbReference type="NCBI Taxonomy" id="1515593"/>
    <lineage>
        <taxon>Archaea</taxon>
        <taxon>Methanobacteriati</taxon>
        <taxon>Methanobacteriota</taxon>
        <taxon>Stenosarchaea group</taxon>
        <taxon>Halobacteria</taxon>
        <taxon>Halobacteriales</taxon>
        <taxon>Haloferacaceae</taxon>
    </lineage>
</organism>
<feature type="domain" description="Halobacterial output" evidence="1">
    <location>
        <begin position="5"/>
        <end position="71"/>
    </location>
</feature>
<dbReference type="Proteomes" id="UP001597139">
    <property type="component" value="Unassembled WGS sequence"/>
</dbReference>
<protein>
    <submittedName>
        <fullName evidence="2">HalOD1 output domain-containing protein</fullName>
    </submittedName>
</protein>
<evidence type="ECO:0000313" key="2">
    <source>
        <dbReference type="EMBL" id="MFD1567403.1"/>
    </source>
</evidence>
<evidence type="ECO:0000259" key="1">
    <source>
        <dbReference type="Pfam" id="PF18545"/>
    </source>
</evidence>